<dbReference type="AlphaFoldDB" id="A0A1X9YNZ6"/>
<name>A0A1X9YNZ6_9BACT</name>
<organism evidence="1 2">
    <name type="scientific">Pontibacter actiniarum</name>
    <dbReference type="NCBI Taxonomy" id="323450"/>
    <lineage>
        <taxon>Bacteria</taxon>
        <taxon>Pseudomonadati</taxon>
        <taxon>Bacteroidota</taxon>
        <taxon>Cytophagia</taxon>
        <taxon>Cytophagales</taxon>
        <taxon>Hymenobacteraceae</taxon>
        <taxon>Pontibacter</taxon>
    </lineage>
</organism>
<gene>
    <name evidence="1" type="ORF">CA264_03680</name>
</gene>
<dbReference type="OrthoDB" id="997115at2"/>
<dbReference type="Proteomes" id="UP000266292">
    <property type="component" value="Chromosome"/>
</dbReference>
<accession>A0A1X9YNZ6</accession>
<keyword evidence="2" id="KW-1185">Reference proteome</keyword>
<dbReference type="Pfam" id="PF20365">
    <property type="entry name" value="DUF6660"/>
    <property type="match status" value="1"/>
</dbReference>
<dbReference type="STRING" id="709015.GCA_000472485_00730"/>
<sequence>MNFLTVIWGILIFAMACLPCMDKEEVLAPDATATVQADNYHHDGAAGEDLCSPLCECNCCGGISLTFQVPALSEPQQGPQSPCLSIYVSAGAASPSFSFWHPPKA</sequence>
<dbReference type="InterPro" id="IPR046601">
    <property type="entry name" value="DUF6660"/>
</dbReference>
<reference evidence="2" key="1">
    <citation type="submission" date="2017-05" db="EMBL/GenBank/DDBJ databases">
        <authorList>
            <person name="Ray J."/>
            <person name="Price M."/>
            <person name="Deutschbauer A."/>
        </authorList>
    </citation>
    <scope>NUCLEOTIDE SEQUENCE [LARGE SCALE GENOMIC DNA]</scope>
    <source>
        <strain evidence="2">DSM 19842</strain>
    </source>
</reference>
<proteinExistence type="predicted"/>
<evidence type="ECO:0000313" key="1">
    <source>
        <dbReference type="EMBL" id="ARS34618.1"/>
    </source>
</evidence>
<evidence type="ECO:0000313" key="2">
    <source>
        <dbReference type="Proteomes" id="UP000266292"/>
    </source>
</evidence>
<dbReference type="EMBL" id="CP021235">
    <property type="protein sequence ID" value="ARS34618.1"/>
    <property type="molecule type" value="Genomic_DNA"/>
</dbReference>
<protein>
    <submittedName>
        <fullName evidence="1">Uncharacterized protein</fullName>
    </submittedName>
</protein>
<dbReference type="KEGG" id="pact:CA264_03680"/>
<dbReference type="RefSeq" id="WP_025604706.1">
    <property type="nucleotide sequence ID" value="NZ_CP021235.1"/>
</dbReference>